<dbReference type="InterPro" id="IPR006842">
    <property type="entry name" value="Transposase_31"/>
</dbReference>
<dbReference type="OrthoDB" id="5639561at2"/>
<dbReference type="InterPro" id="IPR010106">
    <property type="entry name" value="RpnA"/>
</dbReference>
<accession>A0A2Z5UU03</accession>
<proteinExistence type="inferred from homology"/>
<dbReference type="InterPro" id="IPR051699">
    <property type="entry name" value="Rpn/YhgA-like_nuclease"/>
</dbReference>
<evidence type="ECO:0000256" key="1">
    <source>
        <dbReference type="ARBA" id="ARBA00009787"/>
    </source>
</evidence>
<keyword evidence="4" id="KW-1185">Reference proteome</keyword>
<feature type="domain" description="Transposase (putative) YhgA-like" evidence="2">
    <location>
        <begin position="7"/>
        <end position="201"/>
    </location>
</feature>
<dbReference type="AlphaFoldDB" id="A0A2Z5UU03"/>
<sequence>MSVTIHQPHDKLAKYSLTDKKIAIDFLKKNLPAKIYARIDIVTLELTDKSFITSQFKSFHADIIYRCQMGGKEGFIFFLIEAESSAKDELIAFRKLQYIIGAMDQHLRQGHKKLPIILPICVYNGSTSPYPYSCDVYDCFNNPEFAREIAFKPFILIDLTILSDEEIAQHGLAALMEMLLKHSHAKNFVARLKKSLGLIKDNLSQFDKGYREFVIKYILNETRDEAPDALKQLIDTLNIIFPKEKNLIMTFAQQLQQQGLQQGLQQGEYRIQIAIAKKLIVQGKSVQYVQDLTGLSENEVMNLVNRH</sequence>
<dbReference type="KEGG" id="rvi:RVIR1_04350"/>
<name>A0A2Z5UU03_9COXI</name>
<dbReference type="NCBIfam" id="TIGR01784">
    <property type="entry name" value="T_den_put_tspse"/>
    <property type="match status" value="1"/>
</dbReference>
<dbReference type="EMBL" id="AP018005">
    <property type="protein sequence ID" value="BBB14948.1"/>
    <property type="molecule type" value="Genomic_DNA"/>
</dbReference>
<dbReference type="PANTHER" id="PTHR34611:SF2">
    <property type="entry name" value="INACTIVE RECOMBINATION-PROMOTING NUCLEASE-LIKE PROTEIN RPNE-RELATED"/>
    <property type="match status" value="1"/>
</dbReference>
<gene>
    <name evidence="3" type="ORF">RVIR1_04350</name>
</gene>
<organism evidence="3 4">
    <name type="scientific">Candidatus Rickettsiella viridis</name>
    <dbReference type="NCBI Taxonomy" id="676208"/>
    <lineage>
        <taxon>Bacteria</taxon>
        <taxon>Pseudomonadati</taxon>
        <taxon>Pseudomonadota</taxon>
        <taxon>Gammaproteobacteria</taxon>
        <taxon>Legionellales</taxon>
        <taxon>Coxiellaceae</taxon>
        <taxon>Rickettsiella</taxon>
    </lineage>
</organism>
<protein>
    <submittedName>
        <fullName evidence="3">Transposase</fullName>
    </submittedName>
</protein>
<dbReference type="PANTHER" id="PTHR34611">
    <property type="match status" value="1"/>
</dbReference>
<comment type="similarity">
    <text evidence="1">Belongs to the Rpn/YhgA-like nuclease family.</text>
</comment>
<evidence type="ECO:0000259" key="2">
    <source>
        <dbReference type="Pfam" id="PF04754"/>
    </source>
</evidence>
<dbReference type="GO" id="GO:0006310">
    <property type="term" value="P:DNA recombination"/>
    <property type="evidence" value="ECO:0007669"/>
    <property type="project" value="TreeGrafter"/>
</dbReference>
<evidence type="ECO:0000313" key="4">
    <source>
        <dbReference type="Proteomes" id="UP000282483"/>
    </source>
</evidence>
<dbReference type="GO" id="GO:1990238">
    <property type="term" value="F:double-stranded DNA endonuclease activity"/>
    <property type="evidence" value="ECO:0007669"/>
    <property type="project" value="TreeGrafter"/>
</dbReference>
<evidence type="ECO:0000313" key="3">
    <source>
        <dbReference type="EMBL" id="BBB14948.1"/>
    </source>
</evidence>
<reference evidence="3 4" key="1">
    <citation type="submission" date="2017-03" db="EMBL/GenBank/DDBJ databases">
        <title>The genome sequence of Candidatus Rickettsiella viridis.</title>
        <authorList>
            <person name="Nikoh N."/>
            <person name="Tsuchida T."/>
            <person name="Yamaguchi K."/>
            <person name="Maeda T."/>
            <person name="Shigenobu S."/>
            <person name="Fukatsu T."/>
        </authorList>
    </citation>
    <scope>NUCLEOTIDE SEQUENCE [LARGE SCALE GENOMIC DNA]</scope>
    <source>
        <strain evidence="3 4">Ap-RA04</strain>
    </source>
</reference>
<dbReference type="Proteomes" id="UP000282483">
    <property type="component" value="Chromosome"/>
</dbReference>
<dbReference type="RefSeq" id="WP_126322454.1">
    <property type="nucleotide sequence ID" value="NZ_AP018005.1"/>
</dbReference>
<dbReference type="Pfam" id="PF04754">
    <property type="entry name" value="Transposase_31"/>
    <property type="match status" value="1"/>
</dbReference>